<accession>A0A481ZAV0</accession>
<organism evidence="1">
    <name type="scientific">Pithovirus LCPAC403</name>
    <dbReference type="NCBI Taxonomy" id="2506596"/>
    <lineage>
        <taxon>Viruses</taxon>
        <taxon>Pithoviruses</taxon>
    </lineage>
</organism>
<sequence>MDAGKRFQINATHLVDYILSIDTADLPKTHIKLVRVFINGSDSNRLVELFIDHSRHIWEQIKEADEKYFLDNAKVIFGIFSDDKINSIMELIEGNCLTQKSKIVIWKYFASFVKISIKWIYENRSNDLKVHEEAKLWQIKVK</sequence>
<protein>
    <submittedName>
        <fullName evidence="1">Uncharacterized protein</fullName>
    </submittedName>
</protein>
<gene>
    <name evidence="1" type="ORF">LCPAC403_01820</name>
</gene>
<evidence type="ECO:0000313" key="1">
    <source>
        <dbReference type="EMBL" id="QBK93048.1"/>
    </source>
</evidence>
<reference evidence="1" key="1">
    <citation type="journal article" date="2019" name="MBio">
        <title>Virus Genomes from Deep Sea Sediments Expand the Ocean Megavirome and Support Independent Origins of Viral Gigantism.</title>
        <authorList>
            <person name="Backstrom D."/>
            <person name="Yutin N."/>
            <person name="Jorgensen S.L."/>
            <person name="Dharamshi J."/>
            <person name="Homa F."/>
            <person name="Zaremba-Niedwiedzka K."/>
            <person name="Spang A."/>
            <person name="Wolf Y.I."/>
            <person name="Koonin E.V."/>
            <person name="Ettema T.J."/>
        </authorList>
    </citation>
    <scope>NUCLEOTIDE SEQUENCE</scope>
</reference>
<dbReference type="EMBL" id="MK500589">
    <property type="protein sequence ID" value="QBK93048.1"/>
    <property type="molecule type" value="Genomic_DNA"/>
</dbReference>
<proteinExistence type="predicted"/>
<name>A0A481ZAV0_9VIRU</name>